<keyword evidence="6" id="KW-0812">Transmembrane</keyword>
<feature type="transmembrane region" description="Helical" evidence="6">
    <location>
        <begin position="677"/>
        <end position="696"/>
    </location>
</feature>
<evidence type="ECO:0000256" key="6">
    <source>
        <dbReference type="SAM" id="Phobius"/>
    </source>
</evidence>
<dbReference type="GO" id="GO:0005886">
    <property type="term" value="C:plasma membrane"/>
    <property type="evidence" value="ECO:0007669"/>
    <property type="project" value="UniProtKB-SubCell"/>
</dbReference>
<dbReference type="OrthoDB" id="7973140at2"/>
<dbReference type="PANTHER" id="PTHR43646:SF2">
    <property type="entry name" value="GLYCOSYLTRANSFERASE 2-LIKE DOMAIN-CONTAINING PROTEIN"/>
    <property type="match status" value="1"/>
</dbReference>
<keyword evidence="3" id="KW-0328">Glycosyltransferase</keyword>
<dbReference type="SUPFAM" id="SSF53756">
    <property type="entry name" value="UDP-Glycosyltransferase/glycogen phosphorylase"/>
    <property type="match status" value="1"/>
</dbReference>
<dbReference type="GO" id="GO:0016757">
    <property type="term" value="F:glycosyltransferase activity"/>
    <property type="evidence" value="ECO:0007669"/>
    <property type="project" value="UniProtKB-KW"/>
</dbReference>
<dbReference type="SUPFAM" id="SSF53448">
    <property type="entry name" value="Nucleotide-diphospho-sugar transferases"/>
    <property type="match status" value="1"/>
</dbReference>
<keyword evidence="2" id="KW-1003">Cell membrane</keyword>
<evidence type="ECO:0000313" key="9">
    <source>
        <dbReference type="Proteomes" id="UP000326881"/>
    </source>
</evidence>
<keyword evidence="6" id="KW-1133">Transmembrane helix</keyword>
<gene>
    <name evidence="8" type="ORF">FZ934_11820</name>
</gene>
<feature type="transmembrane region" description="Helical" evidence="6">
    <location>
        <begin position="702"/>
        <end position="722"/>
    </location>
</feature>
<dbReference type="CDD" id="cd02525">
    <property type="entry name" value="Succinoglycan_BP_ExoA"/>
    <property type="match status" value="1"/>
</dbReference>
<dbReference type="InterPro" id="IPR029044">
    <property type="entry name" value="Nucleotide-diphossugar_trans"/>
</dbReference>
<dbReference type="InterPro" id="IPR001173">
    <property type="entry name" value="Glyco_trans_2-like"/>
</dbReference>
<accession>A0A5Q0CBF3</accession>
<dbReference type="PANTHER" id="PTHR43646">
    <property type="entry name" value="GLYCOSYLTRANSFERASE"/>
    <property type="match status" value="1"/>
</dbReference>
<reference evidence="8 9" key="1">
    <citation type="submission" date="2019-08" db="EMBL/GenBank/DDBJ databases">
        <title>Prosopis cineraria nodule microbiome.</title>
        <authorList>
            <person name="Ali R."/>
            <person name="Chaluvadi S.R."/>
            <person name="Wang X."/>
        </authorList>
    </citation>
    <scope>NUCLEOTIDE SEQUENCE [LARGE SCALE GENOMIC DNA]</scope>
    <source>
        <strain evidence="8 9">BG7</strain>
    </source>
</reference>
<feature type="transmembrane region" description="Helical" evidence="6">
    <location>
        <begin position="655"/>
        <end position="672"/>
    </location>
</feature>
<dbReference type="KEGG" id="rgr:FZ934_11820"/>
<name>A0A5Q0CBF3_9HYPH</name>
<dbReference type="EMBL" id="CP043498">
    <property type="protein sequence ID" value="QFY61039.1"/>
    <property type="molecule type" value="Genomic_DNA"/>
</dbReference>
<organism evidence="8 9">
    <name type="scientific">Rhizobium grahamii</name>
    <dbReference type="NCBI Taxonomy" id="1120045"/>
    <lineage>
        <taxon>Bacteria</taxon>
        <taxon>Pseudomonadati</taxon>
        <taxon>Pseudomonadota</taxon>
        <taxon>Alphaproteobacteria</taxon>
        <taxon>Hyphomicrobiales</taxon>
        <taxon>Rhizobiaceae</taxon>
        <taxon>Rhizobium/Agrobacterium group</taxon>
        <taxon>Rhizobium</taxon>
    </lineage>
</organism>
<dbReference type="Proteomes" id="UP000326881">
    <property type="component" value="Chromosome"/>
</dbReference>
<evidence type="ECO:0000256" key="1">
    <source>
        <dbReference type="ARBA" id="ARBA00004236"/>
    </source>
</evidence>
<evidence type="ECO:0000256" key="2">
    <source>
        <dbReference type="ARBA" id="ARBA00022475"/>
    </source>
</evidence>
<keyword evidence="5 6" id="KW-0472">Membrane</keyword>
<keyword evidence="9" id="KW-1185">Reference proteome</keyword>
<dbReference type="Pfam" id="PF00535">
    <property type="entry name" value="Glycos_transf_2"/>
    <property type="match status" value="1"/>
</dbReference>
<evidence type="ECO:0000313" key="8">
    <source>
        <dbReference type="EMBL" id="QFY61039.1"/>
    </source>
</evidence>
<protein>
    <submittedName>
        <fullName evidence="8">Glycosyltransferase</fullName>
    </submittedName>
</protein>
<evidence type="ECO:0000256" key="4">
    <source>
        <dbReference type="ARBA" id="ARBA00022679"/>
    </source>
</evidence>
<keyword evidence="4 8" id="KW-0808">Transferase</keyword>
<proteinExistence type="predicted"/>
<feature type="domain" description="Glycosyltransferase 2-like" evidence="7">
    <location>
        <begin position="416"/>
        <end position="581"/>
    </location>
</feature>
<evidence type="ECO:0000259" key="7">
    <source>
        <dbReference type="Pfam" id="PF00535"/>
    </source>
</evidence>
<dbReference type="Gene3D" id="3.90.550.10">
    <property type="entry name" value="Spore Coat Polysaccharide Biosynthesis Protein SpsA, Chain A"/>
    <property type="match status" value="1"/>
</dbReference>
<evidence type="ECO:0000256" key="3">
    <source>
        <dbReference type="ARBA" id="ARBA00022676"/>
    </source>
</evidence>
<evidence type="ECO:0000256" key="5">
    <source>
        <dbReference type="ARBA" id="ARBA00023136"/>
    </source>
</evidence>
<sequence>MLKILYLVHDLADPAVRRRVLMLREGGADVTLAGFRRGDNALAEVHGVRPIELGKTSDAKFAQRIGAVISAIAGLKTKLAGIAKPDVIIGRNLEALAVAHRANALYGGDVPVVYECLDIHRLLTRDDAIGKVIRGAEARFGRGAKLILTSSPAFIDKYFEPRSGVRAPALLVENKVITLDDNAIEPSFARPLKQPGQPWKIGWFGALRCRKSLHLLADFSRRMQGRVEIVLRGRPAYSEFEDFDGFVAAEPYMRFEGPYRNPEDLRAIYDDVHFSWAIDFFEEGLNSSWLLPNRLYEGCLYGAVPIALEGTQTANFLNEQDIGLALPEASPAALDALFSSMTGERYQSLAEAVASKDRKTWLADRSDFEALVDSLSRLVPDFAERGETGVIPEQIVSEEGWTNMKSDVCKSVSSLIIIPCLNEEKHIGALLDKLGAELDHMNAKIVVADGGSKDATRDIVAARSASDPRILLLDNPRRIQSAAINLAVATFGRDYDYLIRIDAHGDYPDDYCRQLVHEAIRTQADSVVVAMETVGFGMFQKATAFAQNSKLGNGGSKHRQGAKGHWADHGHHALMRIAAYDAVGGYDETFSHNEDAELDYRLKKAGFGIWMTDRTRMIYYPRSTIATLFRQYIGYGRGRAKNILKHGSMPSLRQWLPLLVVPVFIGAFLAVLNWAAVIPFSLWAVVCVGYGFWMAVGQRNPYGPLAALSAMVMHFAWSAGFWMELLKFRGRKAS</sequence>
<comment type="subcellular location">
    <subcellularLocation>
        <location evidence="1">Cell membrane</location>
    </subcellularLocation>
</comment>
<dbReference type="AlphaFoldDB" id="A0A5Q0CBF3"/>